<evidence type="ECO:0000313" key="8">
    <source>
        <dbReference type="Proteomes" id="UP000000304"/>
    </source>
</evidence>
<dbReference type="SUPFAM" id="SSF53822">
    <property type="entry name" value="Periplasmic binding protein-like I"/>
    <property type="match status" value="1"/>
</dbReference>
<dbReference type="HOGENOM" id="CLU_998436_0_0_1"/>
<dbReference type="Bgee" id="FBgn0195758">
    <property type="expression patterns" value="Expressed in adult organism and 3 other cell types or tissues"/>
</dbReference>
<dbReference type="PhylomeDB" id="B4R2I9"/>
<gene>
    <name evidence="7" type="primary">Dsim\GD24422</name>
    <name evidence="7" type="ORF">Dsim_GD24422</name>
</gene>
<dbReference type="EMBL" id="CM000365">
    <property type="protein sequence ID" value="EDX15240.1"/>
    <property type="molecule type" value="Genomic_DNA"/>
</dbReference>
<evidence type="ECO:0000313" key="7">
    <source>
        <dbReference type="EMBL" id="EDX15240.1"/>
    </source>
</evidence>
<dbReference type="Pfam" id="PF01094">
    <property type="entry name" value="ANF_receptor"/>
    <property type="match status" value="1"/>
</dbReference>
<dbReference type="Gene3D" id="3.40.50.2300">
    <property type="match status" value="2"/>
</dbReference>
<keyword evidence="2 5" id="KW-0812">Transmembrane</keyword>
<dbReference type="SMR" id="B4R2I9"/>
<feature type="transmembrane region" description="Helical" evidence="5">
    <location>
        <begin position="23"/>
        <end position="43"/>
    </location>
</feature>
<evidence type="ECO:0000256" key="1">
    <source>
        <dbReference type="ARBA" id="ARBA00004370"/>
    </source>
</evidence>
<dbReference type="STRING" id="7240.B4R2I9"/>
<dbReference type="GO" id="GO:0016020">
    <property type="term" value="C:membrane"/>
    <property type="evidence" value="ECO:0007669"/>
    <property type="project" value="UniProtKB-SubCell"/>
</dbReference>
<proteinExistence type="predicted"/>
<evidence type="ECO:0000256" key="5">
    <source>
        <dbReference type="SAM" id="Phobius"/>
    </source>
</evidence>
<dbReference type="InterPro" id="IPR028082">
    <property type="entry name" value="Peripla_BP_I"/>
</dbReference>
<feature type="domain" description="Receptor ligand binding region" evidence="6">
    <location>
        <begin position="63"/>
        <end position="188"/>
    </location>
</feature>
<reference evidence="7 8" key="1">
    <citation type="journal article" date="2007" name="Nature">
        <title>Evolution of genes and genomes on the Drosophila phylogeny.</title>
        <authorList>
            <consortium name="Drosophila 12 Genomes Consortium"/>
            <person name="Clark A.G."/>
            <person name="Eisen M.B."/>
            <person name="Smith D.R."/>
            <person name="Bergman C.M."/>
            <person name="Oliver B."/>
            <person name="Markow T.A."/>
            <person name="Kaufman T.C."/>
            <person name="Kellis M."/>
            <person name="Gelbart W."/>
            <person name="Iyer V.N."/>
            <person name="Pollard D.A."/>
            <person name="Sackton T.B."/>
            <person name="Larracuente A.M."/>
            <person name="Singh N.D."/>
            <person name="Abad J.P."/>
            <person name="Abt D.N."/>
            <person name="Adryan B."/>
            <person name="Aguade M."/>
            <person name="Akashi H."/>
            <person name="Anderson W.W."/>
            <person name="Aquadro C.F."/>
            <person name="Ardell D.H."/>
            <person name="Arguello R."/>
            <person name="Artieri C.G."/>
            <person name="Barbash D.A."/>
            <person name="Barker D."/>
            <person name="Barsanti P."/>
            <person name="Batterham P."/>
            <person name="Batzoglou S."/>
            <person name="Begun D."/>
            <person name="Bhutkar A."/>
            <person name="Blanco E."/>
            <person name="Bosak S.A."/>
            <person name="Bradley R.K."/>
            <person name="Brand A.D."/>
            <person name="Brent M.R."/>
            <person name="Brooks A.N."/>
            <person name="Brown R.H."/>
            <person name="Butlin R.K."/>
            <person name="Caggese C."/>
            <person name="Calvi B.R."/>
            <person name="Bernardo de Carvalho A."/>
            <person name="Caspi A."/>
            <person name="Castrezana S."/>
            <person name="Celniker S.E."/>
            <person name="Chang J.L."/>
            <person name="Chapple C."/>
            <person name="Chatterji S."/>
            <person name="Chinwalla A."/>
            <person name="Civetta A."/>
            <person name="Clifton S.W."/>
            <person name="Comeron J.M."/>
            <person name="Costello J.C."/>
            <person name="Coyne J.A."/>
            <person name="Daub J."/>
            <person name="David R.G."/>
            <person name="Delcher A.L."/>
            <person name="Delehaunty K."/>
            <person name="Do C.B."/>
            <person name="Ebling H."/>
            <person name="Edwards K."/>
            <person name="Eickbush T."/>
            <person name="Evans J.D."/>
            <person name="Filipski A."/>
            <person name="Findeiss S."/>
            <person name="Freyhult E."/>
            <person name="Fulton L."/>
            <person name="Fulton R."/>
            <person name="Garcia A.C."/>
            <person name="Gardiner A."/>
            <person name="Garfield D.A."/>
            <person name="Garvin B.E."/>
            <person name="Gibson G."/>
            <person name="Gilbert D."/>
            <person name="Gnerre S."/>
            <person name="Godfrey J."/>
            <person name="Good R."/>
            <person name="Gotea V."/>
            <person name="Gravely B."/>
            <person name="Greenberg A.J."/>
            <person name="Griffiths-Jones S."/>
            <person name="Gross S."/>
            <person name="Guigo R."/>
            <person name="Gustafson E.A."/>
            <person name="Haerty W."/>
            <person name="Hahn M.W."/>
            <person name="Halligan D.L."/>
            <person name="Halpern A.L."/>
            <person name="Halter G.M."/>
            <person name="Han M.V."/>
            <person name="Heger A."/>
            <person name="Hillier L."/>
            <person name="Hinrichs A.S."/>
            <person name="Holmes I."/>
            <person name="Hoskins R.A."/>
            <person name="Hubisz M.J."/>
            <person name="Hultmark D."/>
            <person name="Huntley M.A."/>
            <person name="Jaffe D.B."/>
            <person name="Jagadeeshan S."/>
            <person name="Jeck W.R."/>
            <person name="Johnson J."/>
            <person name="Jones C.D."/>
            <person name="Jordan W.C."/>
            <person name="Karpen G.H."/>
            <person name="Kataoka E."/>
            <person name="Keightley P.D."/>
            <person name="Kheradpour P."/>
            <person name="Kirkness E.F."/>
            <person name="Koerich L.B."/>
            <person name="Kristiansen K."/>
            <person name="Kudrna D."/>
            <person name="Kulathinal R.J."/>
            <person name="Kumar S."/>
            <person name="Kwok R."/>
            <person name="Lander E."/>
            <person name="Langley C.H."/>
            <person name="Lapoint R."/>
            <person name="Lazzaro B.P."/>
            <person name="Lee S.J."/>
            <person name="Levesque L."/>
            <person name="Li R."/>
            <person name="Lin C.F."/>
            <person name="Lin M.F."/>
            <person name="Lindblad-Toh K."/>
            <person name="Llopart A."/>
            <person name="Long M."/>
            <person name="Low L."/>
            <person name="Lozovsky E."/>
            <person name="Lu J."/>
            <person name="Luo M."/>
            <person name="Machado C.A."/>
            <person name="Makalowski W."/>
            <person name="Marzo M."/>
            <person name="Matsuda M."/>
            <person name="Matzkin L."/>
            <person name="McAllister B."/>
            <person name="McBride C.S."/>
            <person name="McKernan B."/>
            <person name="McKernan K."/>
            <person name="Mendez-Lago M."/>
            <person name="Minx P."/>
            <person name="Mollenhauer M.U."/>
            <person name="Montooth K."/>
            <person name="Mount S.M."/>
            <person name="Mu X."/>
            <person name="Myers E."/>
            <person name="Negre B."/>
            <person name="Newfeld S."/>
            <person name="Nielsen R."/>
            <person name="Noor M.A."/>
            <person name="O'Grady P."/>
            <person name="Pachter L."/>
            <person name="Papaceit M."/>
            <person name="Parisi M.J."/>
            <person name="Parisi M."/>
            <person name="Parts L."/>
            <person name="Pedersen J.S."/>
            <person name="Pesole G."/>
            <person name="Phillippy A.M."/>
            <person name="Ponting C.P."/>
            <person name="Pop M."/>
            <person name="Porcelli D."/>
            <person name="Powell J.R."/>
            <person name="Prohaska S."/>
            <person name="Pruitt K."/>
            <person name="Puig M."/>
            <person name="Quesneville H."/>
            <person name="Ram K.R."/>
            <person name="Rand D."/>
            <person name="Rasmussen M.D."/>
            <person name="Reed L.K."/>
            <person name="Reenan R."/>
            <person name="Reily A."/>
            <person name="Remington K.A."/>
            <person name="Rieger T.T."/>
            <person name="Ritchie M.G."/>
            <person name="Robin C."/>
            <person name="Rogers Y.H."/>
            <person name="Rohde C."/>
            <person name="Rozas J."/>
            <person name="Rubenfield M.J."/>
            <person name="Ruiz A."/>
            <person name="Russo S."/>
            <person name="Salzberg S.L."/>
            <person name="Sanchez-Gracia A."/>
            <person name="Saranga D.J."/>
            <person name="Sato H."/>
            <person name="Schaeffer S.W."/>
            <person name="Schatz M.C."/>
            <person name="Schlenke T."/>
            <person name="Schwartz R."/>
            <person name="Segarra C."/>
            <person name="Singh R.S."/>
            <person name="Sirot L."/>
            <person name="Sirota M."/>
            <person name="Sisneros N.B."/>
            <person name="Smith C.D."/>
            <person name="Smith T.F."/>
            <person name="Spieth J."/>
            <person name="Stage D.E."/>
            <person name="Stark A."/>
            <person name="Stephan W."/>
            <person name="Strausberg R.L."/>
            <person name="Strempel S."/>
            <person name="Sturgill D."/>
            <person name="Sutton G."/>
            <person name="Sutton G.G."/>
            <person name="Tao W."/>
            <person name="Teichmann S."/>
            <person name="Tobari Y.N."/>
            <person name="Tomimura Y."/>
            <person name="Tsolas J.M."/>
            <person name="Valente V.L."/>
            <person name="Venter E."/>
            <person name="Venter J.C."/>
            <person name="Vicario S."/>
            <person name="Vieira F.G."/>
            <person name="Vilella A.J."/>
            <person name="Villasante A."/>
            <person name="Walenz B."/>
            <person name="Wang J."/>
            <person name="Wasserman M."/>
            <person name="Watts T."/>
            <person name="Wilson D."/>
            <person name="Wilson R.K."/>
            <person name="Wing R.A."/>
            <person name="Wolfner M.F."/>
            <person name="Wong A."/>
            <person name="Wong G.K."/>
            <person name="Wu C.I."/>
            <person name="Wu G."/>
            <person name="Yamamoto D."/>
            <person name="Yang H.P."/>
            <person name="Yang S.P."/>
            <person name="Yorke J.A."/>
            <person name="Yoshida K."/>
            <person name="Zdobnov E."/>
            <person name="Zhang P."/>
            <person name="Zhang Y."/>
            <person name="Zimin A.V."/>
            <person name="Baldwin J."/>
            <person name="Abdouelleil A."/>
            <person name="Abdulkadir J."/>
            <person name="Abebe A."/>
            <person name="Abera B."/>
            <person name="Abreu J."/>
            <person name="Acer S.C."/>
            <person name="Aftuck L."/>
            <person name="Alexander A."/>
            <person name="An P."/>
            <person name="Anderson E."/>
            <person name="Anderson S."/>
            <person name="Arachi H."/>
            <person name="Azer M."/>
            <person name="Bachantsang P."/>
            <person name="Barry A."/>
            <person name="Bayul T."/>
            <person name="Berlin A."/>
            <person name="Bessette D."/>
            <person name="Bloom T."/>
            <person name="Blye J."/>
            <person name="Boguslavskiy L."/>
            <person name="Bonnet C."/>
            <person name="Boukhgalter B."/>
            <person name="Bourzgui I."/>
            <person name="Brown A."/>
            <person name="Cahill P."/>
            <person name="Channer S."/>
            <person name="Cheshatsang Y."/>
            <person name="Chuda L."/>
            <person name="Citroen M."/>
            <person name="Collymore A."/>
            <person name="Cooke P."/>
            <person name="Costello M."/>
            <person name="D'Aco K."/>
            <person name="Daza R."/>
            <person name="De Haan G."/>
            <person name="DeGray S."/>
            <person name="DeMaso C."/>
            <person name="Dhargay N."/>
            <person name="Dooley K."/>
            <person name="Dooley E."/>
            <person name="Doricent M."/>
            <person name="Dorje P."/>
            <person name="Dorjee K."/>
            <person name="Dupes A."/>
            <person name="Elong R."/>
            <person name="Falk J."/>
            <person name="Farina A."/>
            <person name="Faro S."/>
            <person name="Ferguson D."/>
            <person name="Fisher S."/>
            <person name="Foley C.D."/>
            <person name="Franke A."/>
            <person name="Friedrich D."/>
            <person name="Gadbois L."/>
            <person name="Gearin G."/>
            <person name="Gearin C.R."/>
            <person name="Giannoukos G."/>
            <person name="Goode T."/>
            <person name="Graham J."/>
            <person name="Grandbois E."/>
            <person name="Grewal S."/>
            <person name="Gyaltsen K."/>
            <person name="Hafez N."/>
            <person name="Hagos B."/>
            <person name="Hall J."/>
            <person name="Henson C."/>
            <person name="Hollinger A."/>
            <person name="Honan T."/>
            <person name="Huard M.D."/>
            <person name="Hughes L."/>
            <person name="Hurhula B."/>
            <person name="Husby M.E."/>
            <person name="Kamat A."/>
            <person name="Kanga B."/>
            <person name="Kashin S."/>
            <person name="Khazanovich D."/>
            <person name="Kisner P."/>
            <person name="Lance K."/>
            <person name="Lara M."/>
            <person name="Lee W."/>
            <person name="Lennon N."/>
            <person name="Letendre F."/>
            <person name="LeVine R."/>
            <person name="Lipovsky A."/>
            <person name="Liu X."/>
            <person name="Liu J."/>
            <person name="Liu S."/>
            <person name="Lokyitsang T."/>
            <person name="Lokyitsang Y."/>
            <person name="Lubonja R."/>
            <person name="Lui A."/>
            <person name="MacDonald P."/>
            <person name="Magnisalis V."/>
            <person name="Maru K."/>
            <person name="Matthews C."/>
            <person name="McCusker W."/>
            <person name="McDonough S."/>
            <person name="Mehta T."/>
            <person name="Meldrim J."/>
            <person name="Meneus L."/>
            <person name="Mihai O."/>
            <person name="Mihalev A."/>
            <person name="Mihova T."/>
            <person name="Mittelman R."/>
            <person name="Mlenga V."/>
            <person name="Montmayeur A."/>
            <person name="Mulrain L."/>
            <person name="Navidi A."/>
            <person name="Naylor J."/>
            <person name="Negash T."/>
            <person name="Nguyen T."/>
            <person name="Nguyen N."/>
            <person name="Nicol R."/>
            <person name="Norbu C."/>
            <person name="Norbu N."/>
            <person name="Novod N."/>
            <person name="O'Neill B."/>
            <person name="Osman S."/>
            <person name="Markiewicz E."/>
            <person name="Oyono O.L."/>
            <person name="Patti C."/>
            <person name="Phunkhang P."/>
            <person name="Pierre F."/>
            <person name="Priest M."/>
            <person name="Raghuraman S."/>
            <person name="Rege F."/>
            <person name="Reyes R."/>
            <person name="Rise C."/>
            <person name="Rogov P."/>
            <person name="Ross K."/>
            <person name="Ryan E."/>
            <person name="Settipalli S."/>
            <person name="Shea T."/>
            <person name="Sherpa N."/>
            <person name="Shi L."/>
            <person name="Shih D."/>
            <person name="Sparrow T."/>
            <person name="Spaulding J."/>
            <person name="Stalker J."/>
            <person name="Stange-Thomann N."/>
            <person name="Stavropoulos S."/>
            <person name="Stone C."/>
            <person name="Strader C."/>
            <person name="Tesfaye S."/>
            <person name="Thomson T."/>
            <person name="Thoulutsang Y."/>
            <person name="Thoulutsang D."/>
            <person name="Topham K."/>
            <person name="Topping I."/>
            <person name="Tsamla T."/>
            <person name="Vassiliev H."/>
            <person name="Vo A."/>
            <person name="Wangchuk T."/>
            <person name="Wangdi T."/>
            <person name="Weiand M."/>
            <person name="Wilkinson J."/>
            <person name="Wilson A."/>
            <person name="Yadav S."/>
            <person name="Young G."/>
            <person name="Yu Q."/>
            <person name="Zembek L."/>
            <person name="Zhong D."/>
            <person name="Zimmer A."/>
            <person name="Zwirko Z."/>
            <person name="Jaffe D.B."/>
            <person name="Alvarez P."/>
            <person name="Brockman W."/>
            <person name="Butler J."/>
            <person name="Chin C."/>
            <person name="Gnerre S."/>
            <person name="Grabherr M."/>
            <person name="Kleber M."/>
            <person name="Mauceli E."/>
            <person name="MacCallum I."/>
        </authorList>
    </citation>
    <scope>NUCLEOTIDE SEQUENCE [LARGE SCALE GENOMIC DNA]</scope>
    <source>
        <strain evidence="8">white501</strain>
    </source>
</reference>
<evidence type="ECO:0000259" key="6">
    <source>
        <dbReference type="Pfam" id="PF01094"/>
    </source>
</evidence>
<keyword evidence="4 5" id="KW-0472">Membrane</keyword>
<protein>
    <submittedName>
        <fullName evidence="7">GD24422</fullName>
    </submittedName>
</protein>
<evidence type="ECO:0000256" key="2">
    <source>
        <dbReference type="ARBA" id="ARBA00022692"/>
    </source>
</evidence>
<feature type="transmembrane region" description="Helical" evidence="5">
    <location>
        <begin position="187"/>
        <end position="207"/>
    </location>
</feature>
<comment type="subcellular location">
    <subcellularLocation>
        <location evidence="1">Membrane</location>
    </subcellularLocation>
</comment>
<dbReference type="InterPro" id="IPR001828">
    <property type="entry name" value="ANF_lig-bd_rcpt"/>
</dbReference>
<evidence type="ECO:0000256" key="3">
    <source>
        <dbReference type="ARBA" id="ARBA00022989"/>
    </source>
</evidence>
<name>B4R2I9_DROSI</name>
<dbReference type="OrthoDB" id="5984008at2759"/>
<sequence>MYSLSVRKKRESIIKKNIQGRSYLKKICCSYIILSIFVIANALPPVIRVGAIFTEDERESSIESAFKYAIYRINKEKSLLPNTQLVYDIEYVPRDDSFRTTKKVCSQLEAGVQAIFGPTDALLASHVQSICEAYDIPHIEGRIDLEYNSKEFSINLYPSHTLLTLAYRDIMAYLNWTKVAIIYEEDYGGVFVVLLCGLALAVVVAIFEFCWNSRKNLNTENQSLCSEMAEELRFAMHCHGSKSKHRPRKRNCLNCSSVPTYVPSNVSTSSVGVYYNYFN</sequence>
<dbReference type="AlphaFoldDB" id="B4R2I9"/>
<keyword evidence="8" id="KW-1185">Reference proteome</keyword>
<accession>B4R2I9</accession>
<dbReference type="Proteomes" id="UP000000304">
    <property type="component" value="Chromosome 4"/>
</dbReference>
<keyword evidence="3 5" id="KW-1133">Transmembrane helix</keyword>
<organism evidence="7 8">
    <name type="scientific">Drosophila simulans</name>
    <name type="common">Fruit fly</name>
    <dbReference type="NCBI Taxonomy" id="7240"/>
    <lineage>
        <taxon>Eukaryota</taxon>
        <taxon>Metazoa</taxon>
        <taxon>Ecdysozoa</taxon>
        <taxon>Arthropoda</taxon>
        <taxon>Hexapoda</taxon>
        <taxon>Insecta</taxon>
        <taxon>Pterygota</taxon>
        <taxon>Neoptera</taxon>
        <taxon>Endopterygota</taxon>
        <taxon>Diptera</taxon>
        <taxon>Brachycera</taxon>
        <taxon>Muscomorpha</taxon>
        <taxon>Ephydroidea</taxon>
        <taxon>Drosophilidae</taxon>
        <taxon>Drosophila</taxon>
        <taxon>Sophophora</taxon>
    </lineage>
</organism>
<evidence type="ECO:0000256" key="4">
    <source>
        <dbReference type="ARBA" id="ARBA00023136"/>
    </source>
</evidence>